<comment type="caution">
    <text evidence="2">The sequence shown here is derived from an EMBL/GenBank/DDBJ whole genome shotgun (WGS) entry which is preliminary data.</text>
</comment>
<feature type="transmembrane region" description="Helical" evidence="1">
    <location>
        <begin position="85"/>
        <end position="106"/>
    </location>
</feature>
<feature type="transmembrane region" description="Helical" evidence="1">
    <location>
        <begin position="43"/>
        <end position="65"/>
    </location>
</feature>
<feature type="transmembrane region" description="Helical" evidence="1">
    <location>
        <begin position="6"/>
        <end position="22"/>
    </location>
</feature>
<accession>A0A9P1G0K6</accession>
<gene>
    <name evidence="2" type="ORF">C1SCF055_LOCUS21662</name>
</gene>
<proteinExistence type="predicted"/>
<evidence type="ECO:0000313" key="3">
    <source>
        <dbReference type="EMBL" id="CAL1148436.1"/>
    </source>
</evidence>
<evidence type="ECO:0000313" key="2">
    <source>
        <dbReference type="EMBL" id="CAI3995061.1"/>
    </source>
</evidence>
<keyword evidence="1" id="KW-0472">Membrane</keyword>
<dbReference type="EMBL" id="CAMXCT030002027">
    <property type="protein sequence ID" value="CAL4782373.1"/>
    <property type="molecule type" value="Genomic_DNA"/>
</dbReference>
<dbReference type="EMBL" id="CAMXCT010002027">
    <property type="protein sequence ID" value="CAI3995061.1"/>
    <property type="molecule type" value="Genomic_DNA"/>
</dbReference>
<reference evidence="3" key="2">
    <citation type="submission" date="2024-04" db="EMBL/GenBank/DDBJ databases">
        <authorList>
            <person name="Chen Y."/>
            <person name="Shah S."/>
            <person name="Dougan E. K."/>
            <person name="Thang M."/>
            <person name="Chan C."/>
        </authorList>
    </citation>
    <scope>NUCLEOTIDE SEQUENCE [LARGE SCALE GENOMIC DNA]</scope>
</reference>
<dbReference type="OrthoDB" id="10582850at2759"/>
<sequence>FVPFVALHLTIFYVSAACIFILRRKNKWPEHTGFDPSFDQTFYIAWHMPMMVMAFPLGLMATMAGREVWLTGDRFMEYGYISDPLVSEIGTWFICFIAVDVVLLLMHRLGGKEICLHHAIFATGAVFWVRHCCAPLTMCILMTQELSTPWLNLFTLCRAYKGLSSIWTQGSFLIFAVLFYIFRVFFNTFGTVHFLCEVLHGFWGSPALRMPRWEGVASALVMLAQWSLQIYWARKIALKFYHSIQNREAN</sequence>
<reference evidence="2" key="1">
    <citation type="submission" date="2022-10" db="EMBL/GenBank/DDBJ databases">
        <authorList>
            <person name="Chen Y."/>
            <person name="Dougan E. K."/>
            <person name="Chan C."/>
            <person name="Rhodes N."/>
            <person name="Thang M."/>
        </authorList>
    </citation>
    <scope>NUCLEOTIDE SEQUENCE</scope>
</reference>
<keyword evidence="1" id="KW-1133">Transmembrane helix</keyword>
<evidence type="ECO:0000313" key="5">
    <source>
        <dbReference type="Proteomes" id="UP001152797"/>
    </source>
</evidence>
<keyword evidence="5" id="KW-1185">Reference proteome</keyword>
<evidence type="ECO:0000313" key="4">
    <source>
        <dbReference type="EMBL" id="CAL4782373.1"/>
    </source>
</evidence>
<keyword evidence="1" id="KW-0812">Transmembrane</keyword>
<dbReference type="Proteomes" id="UP001152797">
    <property type="component" value="Unassembled WGS sequence"/>
</dbReference>
<feature type="non-terminal residue" evidence="2">
    <location>
        <position position="1"/>
    </location>
</feature>
<organism evidence="2">
    <name type="scientific">Cladocopium goreaui</name>
    <dbReference type="NCBI Taxonomy" id="2562237"/>
    <lineage>
        <taxon>Eukaryota</taxon>
        <taxon>Sar</taxon>
        <taxon>Alveolata</taxon>
        <taxon>Dinophyceae</taxon>
        <taxon>Suessiales</taxon>
        <taxon>Symbiodiniaceae</taxon>
        <taxon>Cladocopium</taxon>
    </lineage>
</organism>
<name>A0A9P1G0K6_9DINO</name>
<feature type="transmembrane region" description="Helical" evidence="1">
    <location>
        <begin position="172"/>
        <end position="195"/>
    </location>
</feature>
<protein>
    <submittedName>
        <fullName evidence="4">TLC domain-containing protein</fullName>
    </submittedName>
</protein>
<dbReference type="AlphaFoldDB" id="A0A9P1G0K6"/>
<dbReference type="EMBL" id="CAMXCT020002027">
    <property type="protein sequence ID" value="CAL1148436.1"/>
    <property type="molecule type" value="Genomic_DNA"/>
</dbReference>
<evidence type="ECO:0000256" key="1">
    <source>
        <dbReference type="SAM" id="Phobius"/>
    </source>
</evidence>